<dbReference type="Pfam" id="PF25583">
    <property type="entry name" value="WCX"/>
    <property type="match status" value="1"/>
</dbReference>
<dbReference type="Proteomes" id="UP000782312">
    <property type="component" value="Unassembled WGS sequence"/>
</dbReference>
<feature type="domain" description="WCX" evidence="2">
    <location>
        <begin position="259"/>
        <end position="337"/>
    </location>
</feature>
<evidence type="ECO:0000259" key="2">
    <source>
        <dbReference type="Pfam" id="PF25583"/>
    </source>
</evidence>
<dbReference type="Pfam" id="PF13280">
    <property type="entry name" value="WYL"/>
    <property type="match status" value="1"/>
</dbReference>
<dbReference type="InterPro" id="IPR026881">
    <property type="entry name" value="WYL_dom"/>
</dbReference>
<organism evidence="3 4">
    <name type="scientific">Tectimicrobiota bacterium</name>
    <dbReference type="NCBI Taxonomy" id="2528274"/>
    <lineage>
        <taxon>Bacteria</taxon>
        <taxon>Pseudomonadati</taxon>
        <taxon>Nitrospinota/Tectimicrobiota group</taxon>
        <taxon>Candidatus Tectimicrobiota</taxon>
    </lineage>
</organism>
<dbReference type="InterPro" id="IPR051534">
    <property type="entry name" value="CBASS_pafABC_assoc_protein"/>
</dbReference>
<sequence>MALRDQFVRRWRLLRAFEEGGGFEAAELLKILARDEKPGEGRPWSLRTLQRDLFHLIRSGFPLEGVRKGRKMEYRLSAAFVASVPEPLRPSEWAALYYALSALKKAPGSPFREEPLGPSLGGVLARVQAYVPAGLRAYAEGIEPRYVGVIGSLREQARLRRVGESLARAIEERRPVQLLAVRPGEARRRWWRVDPYLLGFEGGACHLLGRDAERDAIETWPLDGIETVRAGRGGFQLPLGLDLKEALAERLRRAGGPGWSVRLRFKKGASLGGVAAFLAEAFGPAQRTGGRGDGEVTVRTPDLLGLRRWLVGFGPEAEVLAPRELRMAVAQDLEAALGKYRRSERRPEG</sequence>
<accession>A0A932I030</accession>
<feature type="domain" description="WYL" evidence="1">
    <location>
        <begin position="164"/>
        <end position="229"/>
    </location>
</feature>
<protein>
    <submittedName>
        <fullName evidence="3">WYL domain-containing protein</fullName>
    </submittedName>
</protein>
<reference evidence="3" key="1">
    <citation type="submission" date="2020-07" db="EMBL/GenBank/DDBJ databases">
        <title>Huge and variable diversity of episymbiotic CPR bacteria and DPANN archaea in groundwater ecosystems.</title>
        <authorList>
            <person name="He C.Y."/>
            <person name="Keren R."/>
            <person name="Whittaker M."/>
            <person name="Farag I.F."/>
            <person name="Doudna J."/>
            <person name="Cate J.H.D."/>
            <person name="Banfield J.F."/>
        </authorList>
    </citation>
    <scope>NUCLEOTIDE SEQUENCE</scope>
    <source>
        <strain evidence="3">NC_groundwater_763_Ag_S-0.2um_68_21</strain>
    </source>
</reference>
<name>A0A932I030_UNCTE</name>
<evidence type="ECO:0000259" key="1">
    <source>
        <dbReference type="Pfam" id="PF13280"/>
    </source>
</evidence>
<dbReference type="EMBL" id="JACPUR010000017">
    <property type="protein sequence ID" value="MBI3127460.1"/>
    <property type="molecule type" value="Genomic_DNA"/>
</dbReference>
<gene>
    <name evidence="3" type="ORF">HYZ11_07640</name>
</gene>
<proteinExistence type="predicted"/>
<dbReference type="AlphaFoldDB" id="A0A932I030"/>
<dbReference type="PANTHER" id="PTHR34580:SF1">
    <property type="entry name" value="PROTEIN PAFC"/>
    <property type="match status" value="1"/>
</dbReference>
<dbReference type="PANTHER" id="PTHR34580">
    <property type="match status" value="1"/>
</dbReference>
<dbReference type="InterPro" id="IPR057727">
    <property type="entry name" value="WCX_dom"/>
</dbReference>
<comment type="caution">
    <text evidence="3">The sequence shown here is derived from an EMBL/GenBank/DDBJ whole genome shotgun (WGS) entry which is preliminary data.</text>
</comment>
<evidence type="ECO:0000313" key="3">
    <source>
        <dbReference type="EMBL" id="MBI3127460.1"/>
    </source>
</evidence>
<evidence type="ECO:0000313" key="4">
    <source>
        <dbReference type="Proteomes" id="UP000782312"/>
    </source>
</evidence>